<dbReference type="EMBL" id="CP109495">
    <property type="protein sequence ID" value="WUX56298.1"/>
    <property type="molecule type" value="Genomic_DNA"/>
</dbReference>
<evidence type="ECO:0000256" key="6">
    <source>
        <dbReference type="SAM" id="Phobius"/>
    </source>
</evidence>
<keyword evidence="9" id="KW-1185">Reference proteome</keyword>
<feature type="transmembrane region" description="Helical" evidence="6">
    <location>
        <begin position="130"/>
        <end position="150"/>
    </location>
</feature>
<dbReference type="InterPro" id="IPR050482">
    <property type="entry name" value="Sensor_HK_TwoCompSys"/>
</dbReference>
<evidence type="ECO:0000256" key="3">
    <source>
        <dbReference type="ARBA" id="ARBA00023012"/>
    </source>
</evidence>
<dbReference type="PANTHER" id="PTHR24421:SF62">
    <property type="entry name" value="SENSORY TRANSDUCTION HISTIDINE KINASE"/>
    <property type="match status" value="1"/>
</dbReference>
<dbReference type="Gene3D" id="1.20.5.1930">
    <property type="match status" value="1"/>
</dbReference>
<dbReference type="RefSeq" id="WP_329080820.1">
    <property type="nucleotide sequence ID" value="NZ_CP109495.1"/>
</dbReference>
<keyword evidence="1" id="KW-0808">Transferase</keyword>
<evidence type="ECO:0000259" key="7">
    <source>
        <dbReference type="SMART" id="SM00387"/>
    </source>
</evidence>
<feature type="domain" description="Histidine kinase/HSP90-like ATPase" evidence="7">
    <location>
        <begin position="318"/>
        <end position="411"/>
    </location>
</feature>
<name>A0ABZ2AG48_STRNV</name>
<dbReference type="Proteomes" id="UP001432209">
    <property type="component" value="Chromosome"/>
</dbReference>
<keyword evidence="6" id="KW-1133">Transmembrane helix</keyword>
<dbReference type="PIRSF" id="PIRSF037434">
    <property type="entry name" value="STHK_ChrS"/>
    <property type="match status" value="1"/>
</dbReference>
<keyword evidence="4" id="KW-0175">Coiled coil</keyword>
<feature type="transmembrane region" description="Helical" evidence="6">
    <location>
        <begin position="36"/>
        <end position="53"/>
    </location>
</feature>
<feature type="region of interest" description="Disordered" evidence="5">
    <location>
        <begin position="1"/>
        <end position="24"/>
    </location>
</feature>
<dbReference type="InterPro" id="IPR003594">
    <property type="entry name" value="HATPase_dom"/>
</dbReference>
<dbReference type="CDD" id="cd16917">
    <property type="entry name" value="HATPase_UhpB-NarQ-NarX-like"/>
    <property type="match status" value="1"/>
</dbReference>
<accession>A0ABZ2AG48</accession>
<proteinExistence type="predicted"/>
<keyword evidence="6" id="KW-0812">Transmembrane</keyword>
<feature type="coiled-coil region" evidence="4">
    <location>
        <begin position="181"/>
        <end position="215"/>
    </location>
</feature>
<keyword evidence="6" id="KW-0472">Membrane</keyword>
<dbReference type="Gene3D" id="3.30.565.10">
    <property type="entry name" value="Histidine kinase-like ATPase, C-terminal domain"/>
    <property type="match status" value="1"/>
</dbReference>
<reference evidence="8" key="1">
    <citation type="submission" date="2022-10" db="EMBL/GenBank/DDBJ databases">
        <title>The complete genomes of actinobacterial strains from the NBC collection.</title>
        <authorList>
            <person name="Joergensen T.S."/>
            <person name="Alvarez Arevalo M."/>
            <person name="Sterndorff E.B."/>
            <person name="Faurdal D."/>
            <person name="Vuksanovic O."/>
            <person name="Mourched A.-S."/>
            <person name="Charusanti P."/>
            <person name="Shaw S."/>
            <person name="Blin K."/>
            <person name="Weber T."/>
        </authorList>
    </citation>
    <scope>NUCLEOTIDE SEQUENCE</scope>
    <source>
        <strain evidence="8">NBC_01432</strain>
    </source>
</reference>
<dbReference type="SUPFAM" id="SSF55874">
    <property type="entry name" value="ATPase domain of HSP90 chaperone/DNA topoisomerase II/histidine kinase"/>
    <property type="match status" value="1"/>
</dbReference>
<dbReference type="InterPro" id="IPR011712">
    <property type="entry name" value="Sig_transdc_His_kin_sub3_dim/P"/>
</dbReference>
<dbReference type="SMART" id="SM00387">
    <property type="entry name" value="HATPase_c"/>
    <property type="match status" value="1"/>
</dbReference>
<gene>
    <name evidence="8" type="ORF">OG442_34905</name>
</gene>
<dbReference type="GO" id="GO:0016301">
    <property type="term" value="F:kinase activity"/>
    <property type="evidence" value="ECO:0007669"/>
    <property type="project" value="UniProtKB-KW"/>
</dbReference>
<dbReference type="PANTHER" id="PTHR24421">
    <property type="entry name" value="NITRATE/NITRITE SENSOR PROTEIN NARX-RELATED"/>
    <property type="match status" value="1"/>
</dbReference>
<keyword evidence="2 8" id="KW-0418">Kinase</keyword>
<evidence type="ECO:0000256" key="4">
    <source>
        <dbReference type="SAM" id="Coils"/>
    </source>
</evidence>
<evidence type="ECO:0000256" key="2">
    <source>
        <dbReference type="ARBA" id="ARBA00022777"/>
    </source>
</evidence>
<feature type="transmembrane region" description="Helical" evidence="6">
    <location>
        <begin position="60"/>
        <end position="78"/>
    </location>
</feature>
<sequence>MSADLPVEEPARRVSPPAGGARETDAWDRSFRPWDLYFGVVWAVTLIFTIAAPNSAPVRATAFTLFLLLAPWYVWFGRAELMRGPDSRGALVYIYVAIGLFVPPAVLVGEMRSAAFALVPQCFMLLSMSRAMWAVGVLNAVPVIGWALWWRPDGEAIFFNALFAVVSLAFSAVLGSWIIRIIEQSAERAELIAELEASREEVSRLSAERGALAERERMSREIHDTLAQGFTSLLMLVQAVDSELERDLPGARRHLDLMADTARRNLAEARALVAGGAPADLNGNSLPDALRRLAARHGPGPAEVSVEVTGQARALAPALEVVALRTCQEALSNTARHAGAGARAAISLAYSDAALCVRIRDTGRGFDVSAPSGGYGLSGLRARAAEVGGSAEVRSAPGDGTLVAVHLPLPPPSSPSHTGSPA</sequence>
<dbReference type="InterPro" id="IPR017205">
    <property type="entry name" value="Sig_transdc_His_kinase_ChrS"/>
</dbReference>
<feature type="transmembrane region" description="Helical" evidence="6">
    <location>
        <begin position="156"/>
        <end position="179"/>
    </location>
</feature>
<evidence type="ECO:0000313" key="9">
    <source>
        <dbReference type="Proteomes" id="UP001432209"/>
    </source>
</evidence>
<dbReference type="InterPro" id="IPR036890">
    <property type="entry name" value="HATPase_C_sf"/>
</dbReference>
<evidence type="ECO:0000256" key="5">
    <source>
        <dbReference type="SAM" id="MobiDB-lite"/>
    </source>
</evidence>
<organism evidence="8 9">
    <name type="scientific">Streptomyces niveus</name>
    <name type="common">Streptomyces spheroides</name>
    <dbReference type="NCBI Taxonomy" id="193462"/>
    <lineage>
        <taxon>Bacteria</taxon>
        <taxon>Bacillati</taxon>
        <taxon>Actinomycetota</taxon>
        <taxon>Actinomycetes</taxon>
        <taxon>Kitasatosporales</taxon>
        <taxon>Streptomycetaceae</taxon>
        <taxon>Streptomyces</taxon>
    </lineage>
</organism>
<protein>
    <submittedName>
        <fullName evidence="8">Sensor histidine kinase</fullName>
    </submittedName>
</protein>
<evidence type="ECO:0000313" key="8">
    <source>
        <dbReference type="EMBL" id="WUX56298.1"/>
    </source>
</evidence>
<evidence type="ECO:0000256" key="1">
    <source>
        <dbReference type="ARBA" id="ARBA00022679"/>
    </source>
</evidence>
<dbReference type="Pfam" id="PF07730">
    <property type="entry name" value="HisKA_3"/>
    <property type="match status" value="1"/>
</dbReference>
<dbReference type="Pfam" id="PF02518">
    <property type="entry name" value="HATPase_c"/>
    <property type="match status" value="1"/>
</dbReference>
<keyword evidence="3" id="KW-0902">Two-component regulatory system</keyword>
<feature type="transmembrane region" description="Helical" evidence="6">
    <location>
        <begin position="90"/>
        <end position="109"/>
    </location>
</feature>